<protein>
    <recommendedName>
        <fullName evidence="3">Type II toxin-antitoxin system RelE/ParE family toxin</fullName>
    </recommendedName>
</protein>
<evidence type="ECO:0008006" key="3">
    <source>
        <dbReference type="Google" id="ProtNLM"/>
    </source>
</evidence>
<dbReference type="AlphaFoldDB" id="A0A517Y2K1"/>
<dbReference type="Proteomes" id="UP000319576">
    <property type="component" value="Chromosome"/>
</dbReference>
<name>A0A517Y2K1_9BACT</name>
<evidence type="ECO:0000313" key="2">
    <source>
        <dbReference type="Proteomes" id="UP000319576"/>
    </source>
</evidence>
<keyword evidence="2" id="KW-1185">Reference proteome</keyword>
<dbReference type="OrthoDB" id="9950974at2"/>
<gene>
    <name evidence="1" type="ORF">ETAA1_59390</name>
</gene>
<reference evidence="1 2" key="1">
    <citation type="submission" date="2019-02" db="EMBL/GenBank/DDBJ databases">
        <title>Deep-cultivation of Planctomycetes and their phenomic and genomic characterization uncovers novel biology.</title>
        <authorList>
            <person name="Wiegand S."/>
            <person name="Jogler M."/>
            <person name="Boedeker C."/>
            <person name="Pinto D."/>
            <person name="Vollmers J."/>
            <person name="Rivas-Marin E."/>
            <person name="Kohn T."/>
            <person name="Peeters S.H."/>
            <person name="Heuer A."/>
            <person name="Rast P."/>
            <person name="Oberbeckmann S."/>
            <person name="Bunk B."/>
            <person name="Jeske O."/>
            <person name="Meyerdierks A."/>
            <person name="Storesund J.E."/>
            <person name="Kallscheuer N."/>
            <person name="Luecker S."/>
            <person name="Lage O.M."/>
            <person name="Pohl T."/>
            <person name="Merkel B.J."/>
            <person name="Hornburger P."/>
            <person name="Mueller R.-W."/>
            <person name="Bruemmer F."/>
            <person name="Labrenz M."/>
            <person name="Spormann A.M."/>
            <person name="Op den Camp H."/>
            <person name="Overmann J."/>
            <person name="Amann R."/>
            <person name="Jetten M.S.M."/>
            <person name="Mascher T."/>
            <person name="Medema M.H."/>
            <person name="Devos D.P."/>
            <person name="Kaster A.-K."/>
            <person name="Ovreas L."/>
            <person name="Rohde M."/>
            <person name="Galperin M.Y."/>
            <person name="Jogler C."/>
        </authorList>
    </citation>
    <scope>NUCLEOTIDE SEQUENCE [LARGE SCALE GENOMIC DNA]</scope>
    <source>
        <strain evidence="1 2">ETA_A1</strain>
    </source>
</reference>
<dbReference type="RefSeq" id="WP_145244135.1">
    <property type="nucleotide sequence ID" value="NZ_CP036273.1"/>
</dbReference>
<accession>A0A517Y2K1</accession>
<proteinExistence type="predicted"/>
<dbReference type="EMBL" id="CP036273">
    <property type="protein sequence ID" value="QDU23928.1"/>
    <property type="molecule type" value="Genomic_DNA"/>
</dbReference>
<organism evidence="1 2">
    <name type="scientific">Urbifossiella limnaea</name>
    <dbReference type="NCBI Taxonomy" id="2528023"/>
    <lineage>
        <taxon>Bacteria</taxon>
        <taxon>Pseudomonadati</taxon>
        <taxon>Planctomycetota</taxon>
        <taxon>Planctomycetia</taxon>
        <taxon>Gemmatales</taxon>
        <taxon>Gemmataceae</taxon>
        <taxon>Urbifossiella</taxon>
    </lineage>
</organism>
<evidence type="ECO:0000313" key="1">
    <source>
        <dbReference type="EMBL" id="QDU23928.1"/>
    </source>
</evidence>
<sequence>MNGLLGMTYAVVWTVATVQELARIQAAEADAARVAAAANRIDFALRRTPHDMGESREKGYRLWYEDVLGVRYYVDDAAMRVEVLSVGPARRR</sequence>
<dbReference type="KEGG" id="uli:ETAA1_59390"/>